<feature type="domain" description="Peptidoglycan beta-N-acetylmuramidase NamZ N-terminal" evidence="1">
    <location>
        <begin position="25"/>
        <end position="224"/>
    </location>
</feature>
<dbReference type="InterPro" id="IPR048502">
    <property type="entry name" value="NamZ_N"/>
</dbReference>
<keyword evidence="4" id="KW-1185">Reference proteome</keyword>
<dbReference type="GO" id="GO:0033922">
    <property type="term" value="F:peptidoglycan beta-N-acetylmuramidase activity"/>
    <property type="evidence" value="ECO:0007669"/>
    <property type="project" value="InterPro"/>
</dbReference>
<dbReference type="PIRSF" id="PIRSF016719">
    <property type="entry name" value="UCP016719"/>
    <property type="match status" value="1"/>
</dbReference>
<feature type="domain" description="Peptidoglycan beta-N-acetylmuramidase NamZ C-terminal" evidence="2">
    <location>
        <begin position="229"/>
        <end position="374"/>
    </location>
</feature>
<proteinExistence type="predicted"/>
<accession>V6QCR9</accession>
<organism evidence="3 4">
    <name type="scientific">Vagococcus lutrae LBD1</name>
    <dbReference type="NCBI Taxonomy" id="1408226"/>
    <lineage>
        <taxon>Bacteria</taxon>
        <taxon>Bacillati</taxon>
        <taxon>Bacillota</taxon>
        <taxon>Bacilli</taxon>
        <taxon>Lactobacillales</taxon>
        <taxon>Enterococcaceae</taxon>
        <taxon>Vagococcus</taxon>
    </lineage>
</organism>
<dbReference type="EMBL" id="AYSH01000007">
    <property type="protein sequence ID" value="EST90388.1"/>
    <property type="molecule type" value="Genomic_DNA"/>
</dbReference>
<reference evidence="3 4" key="1">
    <citation type="journal article" date="2013" name="Genome Announc.">
        <title>High-Quality Draft Genome Sequence of Vagococcus lutrae Strain LBD1, Isolated from the Largemouth Bass Micropterus salmoides.</title>
        <authorList>
            <person name="Lebreton F."/>
            <person name="Valentino M.D."/>
            <person name="Duncan L.B."/>
            <person name="Zeng Q."/>
            <person name="Manson McGuire A."/>
            <person name="Earl A.M."/>
            <person name="Gilmore M.S."/>
        </authorList>
    </citation>
    <scope>NUCLEOTIDE SEQUENCE [LARGE SCALE GENOMIC DNA]</scope>
    <source>
        <strain evidence="3 4">LBD1</strain>
    </source>
</reference>
<dbReference type="Gene3D" id="3.40.50.12170">
    <property type="entry name" value="Uncharacterised protein PF07075, DUF1343"/>
    <property type="match status" value="1"/>
</dbReference>
<dbReference type="InterPro" id="IPR008302">
    <property type="entry name" value="NamZ"/>
</dbReference>
<protein>
    <recommendedName>
        <fullName evidence="5">DUF1343 domain-containing protein</fullName>
    </recommendedName>
</protein>
<dbReference type="Proteomes" id="UP000018126">
    <property type="component" value="Unassembled WGS sequence"/>
</dbReference>
<dbReference type="PANTHER" id="PTHR42915:SF1">
    <property type="entry name" value="PEPTIDOGLYCAN BETA-N-ACETYLMURAMIDASE NAMZ"/>
    <property type="match status" value="1"/>
</dbReference>
<dbReference type="InterPro" id="IPR048503">
    <property type="entry name" value="NamZ_C"/>
</dbReference>
<dbReference type="STRING" id="1408226.T233_00530"/>
<evidence type="ECO:0000313" key="3">
    <source>
        <dbReference type="EMBL" id="EST90388.1"/>
    </source>
</evidence>
<dbReference type="PANTHER" id="PTHR42915">
    <property type="entry name" value="HYPOTHETICAL 460 KDA PROTEIN IN FEUA-SIGW INTERGENIC REGION [PRECURSOR]"/>
    <property type="match status" value="1"/>
</dbReference>
<dbReference type="AlphaFoldDB" id="V6QCR9"/>
<dbReference type="Pfam" id="PF20732">
    <property type="entry name" value="NamZ_C"/>
    <property type="match status" value="1"/>
</dbReference>
<evidence type="ECO:0000313" key="4">
    <source>
        <dbReference type="Proteomes" id="UP000018126"/>
    </source>
</evidence>
<dbReference type="RefSeq" id="WP_023605874.1">
    <property type="nucleotide sequence ID" value="NZ_AYSH01000007.1"/>
</dbReference>
<sequence length="375" mass="42423">MLNVKSGLERLKESEFEKELKGKRVGLITNVTGLTKEFESNVDILDSICDVCVLFAPEHGIRGEHQAGESVKNYYDAYFSKNVISLYGKERAPQIEDIDDLDILIYDIQDIGSRYYTYIYTMFLSMKIAKKADIKFMVLDRPNCLGGTQIIGNIMPKELYSFVGMLPIPNVYGMTVGELACYCNEELKVNADLTIVPLKNWTRGMEWKDTGLPWVMPSPNIPTPETAWIYTGTCLIEGTNLSEGRGTSKPFELVGAPWLNGPKLADKLNKIGLPGIKFRSTFFTPTFSKFAGELCEGVQMHIIDKTLSNPLLAMLKLLEIVKELHGNSLKVDLPFEDSSHTFFEHLAGHKFNETSINKQLLDDFNEKRLKYLLYK</sequence>
<dbReference type="eggNOG" id="COG3876">
    <property type="taxonomic scope" value="Bacteria"/>
</dbReference>
<dbReference type="PATRIC" id="fig|1408226.3.peg.517"/>
<evidence type="ECO:0008006" key="5">
    <source>
        <dbReference type="Google" id="ProtNLM"/>
    </source>
</evidence>
<evidence type="ECO:0000259" key="1">
    <source>
        <dbReference type="Pfam" id="PF07075"/>
    </source>
</evidence>
<gene>
    <name evidence="3" type="ORF">T233_00530</name>
</gene>
<dbReference type="Gene3D" id="3.90.1150.140">
    <property type="match status" value="1"/>
</dbReference>
<dbReference type="Pfam" id="PF07075">
    <property type="entry name" value="NamZ_N"/>
    <property type="match status" value="1"/>
</dbReference>
<name>V6QCR9_9ENTE</name>
<comment type="caution">
    <text evidence="3">The sequence shown here is derived from an EMBL/GenBank/DDBJ whole genome shotgun (WGS) entry which is preliminary data.</text>
</comment>
<evidence type="ECO:0000259" key="2">
    <source>
        <dbReference type="Pfam" id="PF20732"/>
    </source>
</evidence>